<keyword evidence="3" id="KW-1003">Cell membrane</keyword>
<sequence>MPSLRLMQTTFIVLVGFAGVSQGLTLPLLAILLEQQGVSSIANGVNAAAMYIGVMLVSPFLERLLQRLGYRGAIILGLILLISTTVLIPLSSGLVVWFFLRLFMGSGDSLLHYNTQLWLTAIAPPEKRGRMLSIYGLAYGVGFSIGPLGINLLPLGLWVPFVLVSILYTSSFFLLSRLKNVFPEPMGQQQEGQNRFAYVFRYGWLALIPSFLYGYMESSLNGSFPIFGLRIGLSMETVSILLPSFVLGALILQMPLGAWSDKVGRKKIMMSCAVIGGIAFILFPLAQGSLWMMLMLLVIAGAVVGSFYSLGMAYAADILPSYMVPAVGVIVGVNFSAGSIIAPNLNGVLLGVSPGLMFTVMGLLLLAFAIAGIFFRVAAPHATRKKEEQAAQTQSI</sequence>
<dbReference type="PANTHER" id="PTHR23521:SF2">
    <property type="entry name" value="TRANSPORTER MFS SUPERFAMILY"/>
    <property type="match status" value="1"/>
</dbReference>
<evidence type="ECO:0000256" key="1">
    <source>
        <dbReference type="ARBA" id="ARBA00004651"/>
    </source>
</evidence>
<accession>A0A3M8DCZ1</accession>
<evidence type="ECO:0000256" key="2">
    <source>
        <dbReference type="ARBA" id="ARBA00022448"/>
    </source>
</evidence>
<dbReference type="InterPro" id="IPR020846">
    <property type="entry name" value="MFS_dom"/>
</dbReference>
<feature type="transmembrane region" description="Helical" evidence="7">
    <location>
        <begin position="68"/>
        <end position="88"/>
    </location>
</feature>
<dbReference type="Proteomes" id="UP000271031">
    <property type="component" value="Unassembled WGS sequence"/>
</dbReference>
<dbReference type="Pfam" id="PF00083">
    <property type="entry name" value="Sugar_tr"/>
    <property type="match status" value="1"/>
</dbReference>
<dbReference type="InterPro" id="IPR047200">
    <property type="entry name" value="MFS_YcaD-like"/>
</dbReference>
<keyword evidence="4 7" id="KW-0812">Transmembrane</keyword>
<feature type="transmembrane region" description="Helical" evidence="7">
    <location>
        <begin position="196"/>
        <end position="216"/>
    </location>
</feature>
<evidence type="ECO:0000313" key="9">
    <source>
        <dbReference type="EMBL" id="RNB85886.1"/>
    </source>
</evidence>
<dbReference type="InterPro" id="IPR011701">
    <property type="entry name" value="MFS"/>
</dbReference>
<dbReference type="GO" id="GO:0022857">
    <property type="term" value="F:transmembrane transporter activity"/>
    <property type="evidence" value="ECO:0007669"/>
    <property type="project" value="InterPro"/>
</dbReference>
<feature type="transmembrane region" description="Helical" evidence="7">
    <location>
        <begin position="132"/>
        <end position="150"/>
    </location>
</feature>
<evidence type="ECO:0000256" key="3">
    <source>
        <dbReference type="ARBA" id="ARBA00022475"/>
    </source>
</evidence>
<dbReference type="CDD" id="cd17477">
    <property type="entry name" value="MFS_YcaD_like"/>
    <property type="match status" value="1"/>
</dbReference>
<evidence type="ECO:0000256" key="7">
    <source>
        <dbReference type="SAM" id="Phobius"/>
    </source>
</evidence>
<comment type="caution">
    <text evidence="9">The sequence shown here is derived from an EMBL/GenBank/DDBJ whole genome shotgun (WGS) entry which is preliminary data.</text>
</comment>
<feature type="transmembrane region" description="Helical" evidence="7">
    <location>
        <begin position="12"/>
        <end position="33"/>
    </location>
</feature>
<keyword evidence="2" id="KW-0813">Transport</keyword>
<dbReference type="PROSITE" id="PS50850">
    <property type="entry name" value="MFS"/>
    <property type="match status" value="1"/>
</dbReference>
<keyword evidence="10" id="KW-1185">Reference proteome</keyword>
<dbReference type="InterPro" id="IPR005829">
    <property type="entry name" value="Sugar_transporter_CS"/>
</dbReference>
<dbReference type="InterPro" id="IPR036259">
    <property type="entry name" value="MFS_trans_sf"/>
</dbReference>
<dbReference type="Gene3D" id="1.20.1250.20">
    <property type="entry name" value="MFS general substrate transporter like domains"/>
    <property type="match status" value="2"/>
</dbReference>
<dbReference type="RefSeq" id="WP_122919298.1">
    <property type="nucleotide sequence ID" value="NZ_RHHQ01000013.1"/>
</dbReference>
<feature type="domain" description="Major facilitator superfamily (MFS) profile" evidence="8">
    <location>
        <begin position="1"/>
        <end position="380"/>
    </location>
</feature>
<feature type="transmembrane region" description="Helical" evidence="7">
    <location>
        <begin position="39"/>
        <end position="61"/>
    </location>
</feature>
<gene>
    <name evidence="9" type="ORF">EDM56_17965</name>
</gene>
<feature type="transmembrane region" description="Helical" evidence="7">
    <location>
        <begin position="322"/>
        <end position="343"/>
    </location>
</feature>
<dbReference type="SUPFAM" id="SSF103473">
    <property type="entry name" value="MFS general substrate transporter"/>
    <property type="match status" value="1"/>
</dbReference>
<name>A0A3M8DCZ1_9BACL</name>
<dbReference type="Pfam" id="PF07690">
    <property type="entry name" value="MFS_1"/>
    <property type="match status" value="1"/>
</dbReference>
<keyword evidence="6 7" id="KW-0472">Membrane</keyword>
<evidence type="ECO:0000256" key="5">
    <source>
        <dbReference type="ARBA" id="ARBA00022989"/>
    </source>
</evidence>
<dbReference type="AlphaFoldDB" id="A0A3M8DCZ1"/>
<reference evidence="9 10" key="1">
    <citation type="submission" date="2018-10" db="EMBL/GenBank/DDBJ databases">
        <title>Phylogenomics of Brevibacillus.</title>
        <authorList>
            <person name="Dunlap C."/>
        </authorList>
    </citation>
    <scope>NUCLEOTIDE SEQUENCE [LARGE SCALE GENOMIC DNA]</scope>
    <source>
        <strain evidence="9 10">JCM 15716</strain>
    </source>
</reference>
<evidence type="ECO:0000256" key="4">
    <source>
        <dbReference type="ARBA" id="ARBA00022692"/>
    </source>
</evidence>
<evidence type="ECO:0000256" key="6">
    <source>
        <dbReference type="ARBA" id="ARBA00023136"/>
    </source>
</evidence>
<feature type="transmembrane region" description="Helical" evidence="7">
    <location>
        <begin position="236"/>
        <end position="256"/>
    </location>
</feature>
<dbReference type="OrthoDB" id="478565at2"/>
<feature type="transmembrane region" description="Helical" evidence="7">
    <location>
        <begin position="355"/>
        <end position="379"/>
    </location>
</feature>
<dbReference type="EMBL" id="RHHQ01000013">
    <property type="protein sequence ID" value="RNB85886.1"/>
    <property type="molecule type" value="Genomic_DNA"/>
</dbReference>
<keyword evidence="5 7" id="KW-1133">Transmembrane helix</keyword>
<feature type="transmembrane region" description="Helical" evidence="7">
    <location>
        <begin position="268"/>
        <end position="285"/>
    </location>
</feature>
<feature type="transmembrane region" description="Helical" evidence="7">
    <location>
        <begin position="156"/>
        <end position="175"/>
    </location>
</feature>
<dbReference type="GO" id="GO:0005886">
    <property type="term" value="C:plasma membrane"/>
    <property type="evidence" value="ECO:0007669"/>
    <property type="project" value="UniProtKB-SubCell"/>
</dbReference>
<dbReference type="PANTHER" id="PTHR23521">
    <property type="entry name" value="TRANSPORTER MFS SUPERFAMILY"/>
    <property type="match status" value="1"/>
</dbReference>
<dbReference type="InterPro" id="IPR005828">
    <property type="entry name" value="MFS_sugar_transport-like"/>
</dbReference>
<dbReference type="PROSITE" id="PS00216">
    <property type="entry name" value="SUGAR_TRANSPORT_1"/>
    <property type="match status" value="1"/>
</dbReference>
<organism evidence="9 10">
    <name type="scientific">Brevibacillus fluminis</name>
    <dbReference type="NCBI Taxonomy" id="511487"/>
    <lineage>
        <taxon>Bacteria</taxon>
        <taxon>Bacillati</taxon>
        <taxon>Bacillota</taxon>
        <taxon>Bacilli</taxon>
        <taxon>Bacillales</taxon>
        <taxon>Paenibacillaceae</taxon>
        <taxon>Brevibacillus</taxon>
    </lineage>
</organism>
<evidence type="ECO:0000259" key="8">
    <source>
        <dbReference type="PROSITE" id="PS50850"/>
    </source>
</evidence>
<protein>
    <submittedName>
        <fullName evidence="9">MFS transporter</fullName>
    </submittedName>
</protein>
<comment type="subcellular location">
    <subcellularLocation>
        <location evidence="1">Cell membrane</location>
        <topology evidence="1">Multi-pass membrane protein</topology>
    </subcellularLocation>
</comment>
<evidence type="ECO:0000313" key="10">
    <source>
        <dbReference type="Proteomes" id="UP000271031"/>
    </source>
</evidence>
<proteinExistence type="predicted"/>
<feature type="transmembrane region" description="Helical" evidence="7">
    <location>
        <begin position="291"/>
        <end position="310"/>
    </location>
</feature>